<keyword evidence="16" id="KW-1185">Reference proteome</keyword>
<evidence type="ECO:0000313" key="15">
    <source>
        <dbReference type="EMBL" id="GFN99441.1"/>
    </source>
</evidence>
<evidence type="ECO:0000256" key="6">
    <source>
        <dbReference type="ARBA" id="ARBA00022741"/>
    </source>
</evidence>
<dbReference type="PROSITE" id="PS00108">
    <property type="entry name" value="PROTEIN_KINASE_ST"/>
    <property type="match status" value="1"/>
</dbReference>
<protein>
    <recommendedName>
        <fullName evidence="2">phosphorylase kinase</fullName>
        <ecNumber evidence="2">2.7.11.19</ecNumber>
    </recommendedName>
</protein>
<dbReference type="Proteomes" id="UP000735302">
    <property type="component" value="Unassembled WGS sequence"/>
</dbReference>
<comment type="caution">
    <text evidence="15">The sequence shown here is derived from an EMBL/GenBank/DDBJ whole genome shotgun (WGS) entry which is preliminary data.</text>
</comment>
<evidence type="ECO:0000256" key="4">
    <source>
        <dbReference type="ARBA" id="ARBA00022600"/>
    </source>
</evidence>
<dbReference type="EMBL" id="BLXT01003003">
    <property type="protein sequence ID" value="GFN99441.1"/>
    <property type="molecule type" value="Genomic_DNA"/>
</dbReference>
<evidence type="ECO:0000256" key="10">
    <source>
        <dbReference type="ARBA" id="ARBA00023277"/>
    </source>
</evidence>
<evidence type="ECO:0000256" key="5">
    <source>
        <dbReference type="ARBA" id="ARBA00022679"/>
    </source>
</evidence>
<keyword evidence="5" id="KW-0808">Transferase</keyword>
<dbReference type="GO" id="GO:0004689">
    <property type="term" value="F:phosphorylase kinase activity"/>
    <property type="evidence" value="ECO:0007669"/>
    <property type="project" value="UniProtKB-EC"/>
</dbReference>
<dbReference type="CDD" id="cd14093">
    <property type="entry name" value="STKc_PhKG"/>
    <property type="match status" value="1"/>
</dbReference>
<dbReference type="InterPro" id="IPR011009">
    <property type="entry name" value="Kinase-like_dom_sf"/>
</dbReference>
<evidence type="ECO:0000256" key="9">
    <source>
        <dbReference type="ARBA" id="ARBA00022860"/>
    </source>
</evidence>
<evidence type="ECO:0000256" key="1">
    <source>
        <dbReference type="ARBA" id="ARBA00001674"/>
    </source>
</evidence>
<dbReference type="PANTHER" id="PTHR24347">
    <property type="entry name" value="SERINE/THREONINE-PROTEIN KINASE"/>
    <property type="match status" value="1"/>
</dbReference>
<evidence type="ECO:0000256" key="13">
    <source>
        <dbReference type="SAM" id="MobiDB-lite"/>
    </source>
</evidence>
<feature type="compositionally biased region" description="Low complexity" evidence="13">
    <location>
        <begin position="204"/>
        <end position="224"/>
    </location>
</feature>
<keyword evidence="8 12" id="KW-0067">ATP-binding</keyword>
<feature type="region of interest" description="Disordered" evidence="13">
    <location>
        <begin position="156"/>
        <end position="179"/>
    </location>
</feature>
<keyword evidence="4" id="KW-0321">Glycogen metabolism</keyword>
<evidence type="ECO:0000256" key="7">
    <source>
        <dbReference type="ARBA" id="ARBA00022777"/>
    </source>
</evidence>
<sequence>MECLADDTANCNISCVCPECGSHVPASSLNLLQPRVMCSKCVSNNRSNLSVSADSSLAGASDRLVSNNSNNNVQQFLTAENQLQMPFHHLSINGCNSLSVCHSLSPQTVHVETASTQSQYSTLTSSQALSSDASAYKLSSHIGAKPNESICLSNSNSLSSVRPAPCSKSHPGGGSRISLESYLIPDPEARAELERRLRAYSWAASQDSQSPTATSAAATSPAPQNLNKHHFDNEHSSLVDNSRSDVRENITEAQREIVVPSILVTQSSDASLVSSTLEDAATSSIGHGKHVPRDHCSPNVAGTPVDNRLLSPQSKPAVCRNELDPQTSGTNGCPKCSSRRSRYNRSHGSSRQAAESGHQRCSCLRRDRKVKASREVCSRREFLAQLHGELADSDVEDAGDFLSDDVVSSLGVYNYTIHEILGKGISSTVRRVTEKTTGVEYAVKIIDISGEKGEHDQVEQIKRDTFREIRILRMCGGHPNIIELRDVFETPTFIFLVFEICKKGELFDYLTSVISLSEKRTRIFMRQLFLAVQFFHEQDIVHRDLKPENILLDDNLNIKVSDFGFATVLEQGEELSELCGTPGYLAPEVLAHSMYENVSGYGKEVDMWACGVIMYTLLCGAPPFWHRRQMMMLRAIMNADYTFNTPEWDDITEAPKNLIQQLLVVNPQQRLTAKQALAHPFFCSQIVEEKKFQGKRKFKVGAHCIIFFVRLGRTARHPPPILVSTVRENPYSIKVMRKAIDASAFSMYKHWVKRVENQNRAALFEHTLRDDWRHSLAALNKDRSQMRY</sequence>
<feature type="region of interest" description="Disordered" evidence="13">
    <location>
        <begin position="204"/>
        <end position="242"/>
    </location>
</feature>
<evidence type="ECO:0000259" key="14">
    <source>
        <dbReference type="PROSITE" id="PS50011"/>
    </source>
</evidence>
<organism evidence="15 16">
    <name type="scientific">Plakobranchus ocellatus</name>
    <dbReference type="NCBI Taxonomy" id="259542"/>
    <lineage>
        <taxon>Eukaryota</taxon>
        <taxon>Metazoa</taxon>
        <taxon>Spiralia</taxon>
        <taxon>Lophotrochozoa</taxon>
        <taxon>Mollusca</taxon>
        <taxon>Gastropoda</taxon>
        <taxon>Heterobranchia</taxon>
        <taxon>Euthyneura</taxon>
        <taxon>Panpulmonata</taxon>
        <taxon>Sacoglossa</taxon>
        <taxon>Placobranchoidea</taxon>
        <taxon>Plakobranchidae</taxon>
        <taxon>Plakobranchus</taxon>
    </lineage>
</organism>
<feature type="region of interest" description="Disordered" evidence="13">
    <location>
        <begin position="284"/>
        <end position="358"/>
    </location>
</feature>
<name>A0AAV3ZY21_9GAST</name>
<keyword evidence="10" id="KW-0119">Carbohydrate metabolism</keyword>
<keyword evidence="3" id="KW-0723">Serine/threonine-protein kinase</keyword>
<dbReference type="Gene3D" id="3.30.200.20">
    <property type="entry name" value="Phosphorylase Kinase, domain 1"/>
    <property type="match status" value="1"/>
</dbReference>
<dbReference type="SMART" id="SM00220">
    <property type="entry name" value="S_TKc"/>
    <property type="match status" value="1"/>
</dbReference>
<evidence type="ECO:0000256" key="3">
    <source>
        <dbReference type="ARBA" id="ARBA00022527"/>
    </source>
</evidence>
<gene>
    <name evidence="15" type="ORF">PoB_002594700</name>
</gene>
<dbReference type="PROSITE" id="PS50011">
    <property type="entry name" value="PROTEIN_KINASE_DOM"/>
    <property type="match status" value="1"/>
</dbReference>
<comment type="subunit">
    <text evidence="11">Hexadecamer of 4 heterotetramers, each composed of alpha, beta, gamma, and delta subunits. Alpha (PHKA1 or PHKA2) and beta (PHKB) are regulatory subunits, gamma (PHKG1 or PHKG2) is the catalytic subunit, and delta is calmodulin.</text>
</comment>
<dbReference type="PROSITE" id="PS00107">
    <property type="entry name" value="PROTEIN_KINASE_ATP"/>
    <property type="match status" value="1"/>
</dbReference>
<feature type="binding site" evidence="12">
    <location>
        <position position="444"/>
    </location>
    <ligand>
        <name>ATP</name>
        <dbReference type="ChEBI" id="CHEBI:30616"/>
    </ligand>
</feature>
<keyword evidence="9" id="KW-0112">Calmodulin-binding</keyword>
<keyword evidence="6 12" id="KW-0547">Nucleotide-binding</keyword>
<dbReference type="InterPro" id="IPR017441">
    <property type="entry name" value="Protein_kinase_ATP_BS"/>
</dbReference>
<proteinExistence type="predicted"/>
<dbReference type="Gene3D" id="1.10.510.10">
    <property type="entry name" value="Transferase(Phosphotransferase) domain 1"/>
    <property type="match status" value="1"/>
</dbReference>
<dbReference type="PRINTS" id="PR01049">
    <property type="entry name" value="PHOSPHBKNASE"/>
</dbReference>
<evidence type="ECO:0000256" key="12">
    <source>
        <dbReference type="PROSITE-ProRule" id="PRU10141"/>
    </source>
</evidence>
<feature type="compositionally biased region" description="Basic and acidic residues" evidence="13">
    <location>
        <begin position="229"/>
        <end position="242"/>
    </location>
</feature>
<dbReference type="GO" id="GO:0005977">
    <property type="term" value="P:glycogen metabolic process"/>
    <property type="evidence" value="ECO:0007669"/>
    <property type="project" value="UniProtKB-KW"/>
</dbReference>
<dbReference type="EC" id="2.7.11.19" evidence="2"/>
<dbReference type="InterPro" id="IPR002291">
    <property type="entry name" value="Phosph_kin_gamma"/>
</dbReference>
<dbReference type="GO" id="GO:0005524">
    <property type="term" value="F:ATP binding"/>
    <property type="evidence" value="ECO:0007669"/>
    <property type="project" value="UniProtKB-UniRule"/>
</dbReference>
<dbReference type="InterPro" id="IPR000719">
    <property type="entry name" value="Prot_kinase_dom"/>
</dbReference>
<dbReference type="GO" id="GO:0005516">
    <property type="term" value="F:calmodulin binding"/>
    <property type="evidence" value="ECO:0007669"/>
    <property type="project" value="UniProtKB-KW"/>
</dbReference>
<dbReference type="SUPFAM" id="SSF56112">
    <property type="entry name" value="Protein kinase-like (PK-like)"/>
    <property type="match status" value="1"/>
</dbReference>
<dbReference type="AlphaFoldDB" id="A0AAV3ZY21"/>
<evidence type="ECO:0000313" key="16">
    <source>
        <dbReference type="Proteomes" id="UP000735302"/>
    </source>
</evidence>
<reference evidence="15 16" key="1">
    <citation type="journal article" date="2021" name="Elife">
        <title>Chloroplast acquisition without the gene transfer in kleptoplastic sea slugs, Plakobranchus ocellatus.</title>
        <authorList>
            <person name="Maeda T."/>
            <person name="Takahashi S."/>
            <person name="Yoshida T."/>
            <person name="Shimamura S."/>
            <person name="Takaki Y."/>
            <person name="Nagai Y."/>
            <person name="Toyoda A."/>
            <person name="Suzuki Y."/>
            <person name="Arimoto A."/>
            <person name="Ishii H."/>
            <person name="Satoh N."/>
            <person name="Nishiyama T."/>
            <person name="Hasebe M."/>
            <person name="Maruyama T."/>
            <person name="Minagawa J."/>
            <person name="Obokata J."/>
            <person name="Shigenobu S."/>
        </authorList>
    </citation>
    <scope>NUCLEOTIDE SEQUENCE [LARGE SCALE GENOMIC DNA]</scope>
</reference>
<dbReference type="FunFam" id="1.10.510.10:FF:001701">
    <property type="entry name" value="Phosphorylase kinase catalytic subunit gamma 2"/>
    <property type="match status" value="1"/>
</dbReference>
<feature type="domain" description="Protein kinase" evidence="14">
    <location>
        <begin position="415"/>
        <end position="682"/>
    </location>
</feature>
<evidence type="ECO:0000256" key="8">
    <source>
        <dbReference type="ARBA" id="ARBA00022840"/>
    </source>
</evidence>
<comment type="catalytic activity">
    <reaction evidence="1">
        <text>2 ATP + phosphorylase b = 2 ADP + phosphorylase a.</text>
        <dbReference type="EC" id="2.7.11.19"/>
    </reaction>
</comment>
<dbReference type="Pfam" id="PF00069">
    <property type="entry name" value="Pkinase"/>
    <property type="match status" value="1"/>
</dbReference>
<evidence type="ECO:0000256" key="2">
    <source>
        <dbReference type="ARBA" id="ARBA00012432"/>
    </source>
</evidence>
<accession>A0AAV3ZY21</accession>
<dbReference type="GO" id="GO:0005964">
    <property type="term" value="C:phosphorylase kinase complex"/>
    <property type="evidence" value="ECO:0007669"/>
    <property type="project" value="InterPro"/>
</dbReference>
<dbReference type="InterPro" id="IPR008271">
    <property type="entry name" value="Ser/Thr_kinase_AS"/>
</dbReference>
<evidence type="ECO:0000256" key="11">
    <source>
        <dbReference type="ARBA" id="ARBA00025890"/>
    </source>
</evidence>
<keyword evidence="7 15" id="KW-0418">Kinase</keyword>